<accession>A0A699HSM5</accession>
<dbReference type="PANTHER" id="PTHR46148:SF59">
    <property type="entry name" value="NUCLEOTIDYLTRANSFERASE, RIBONUCLEASE H"/>
    <property type="match status" value="1"/>
</dbReference>
<reference evidence="1" key="1">
    <citation type="journal article" date="2019" name="Sci. Rep.">
        <title>Draft genome of Tanacetum cinerariifolium, the natural source of mosquito coil.</title>
        <authorList>
            <person name="Yamashiro T."/>
            <person name="Shiraishi A."/>
            <person name="Satake H."/>
            <person name="Nakayama K."/>
        </authorList>
    </citation>
    <scope>NUCLEOTIDE SEQUENCE</scope>
</reference>
<sequence length="376" mass="42900">MPLEWTRCLVMARFRVKQGQRICLSCNGETQKVNGKNSNVSQLKVISCIKAMKSRLPPPRQVEFRIKHMPGAAPIVISEMKELAAQLQELSVKGFICPNSLPWRARQLSANDKAGFGHDGAKESKHVEEEGLVTRGLLFWELIKAACILTKYGYKVLAVMVMGRFEDRSSDESRSKELASPKQTTLELAIPGQTVTGKESSNPFMAGSLPKTIHFCEDASKQGRIGDADAEVTFIDETSNDARNKNNKISNSKSRQKCYADVRHKPMEFSVGEMVMLKVSPWKGIICFGKYWKELLDDKLHFIEELVEIMDREVKQLKQSQIPIVNVRWNSRQGPEFTWECEDYFRNKYSHLFLSKRKANRRNPAPGRRSRKEGRM</sequence>
<comment type="caution">
    <text evidence="1">The sequence shown here is derived from an EMBL/GenBank/DDBJ whole genome shotgun (WGS) entry which is preliminary data.</text>
</comment>
<gene>
    <name evidence="1" type="ORF">Tci_449888</name>
</gene>
<dbReference type="PANTHER" id="PTHR46148">
    <property type="entry name" value="CHROMO DOMAIN-CONTAINING PROTEIN"/>
    <property type="match status" value="1"/>
</dbReference>
<organism evidence="1">
    <name type="scientific">Tanacetum cinerariifolium</name>
    <name type="common">Dalmatian daisy</name>
    <name type="synonym">Chrysanthemum cinerariifolium</name>
    <dbReference type="NCBI Taxonomy" id="118510"/>
    <lineage>
        <taxon>Eukaryota</taxon>
        <taxon>Viridiplantae</taxon>
        <taxon>Streptophyta</taxon>
        <taxon>Embryophyta</taxon>
        <taxon>Tracheophyta</taxon>
        <taxon>Spermatophyta</taxon>
        <taxon>Magnoliopsida</taxon>
        <taxon>eudicotyledons</taxon>
        <taxon>Gunneridae</taxon>
        <taxon>Pentapetalae</taxon>
        <taxon>asterids</taxon>
        <taxon>campanulids</taxon>
        <taxon>Asterales</taxon>
        <taxon>Asteraceae</taxon>
        <taxon>Asteroideae</taxon>
        <taxon>Anthemideae</taxon>
        <taxon>Anthemidinae</taxon>
        <taxon>Tanacetum</taxon>
    </lineage>
</organism>
<dbReference type="AlphaFoldDB" id="A0A699HSM5"/>
<protein>
    <recommendedName>
        <fullName evidence="2">Reverse transcriptase domain-containing protein</fullName>
    </recommendedName>
</protein>
<dbReference type="EMBL" id="BKCJ010208894">
    <property type="protein sequence ID" value="GEY77914.1"/>
    <property type="molecule type" value="Genomic_DNA"/>
</dbReference>
<proteinExistence type="predicted"/>
<name>A0A699HSM5_TANCI</name>
<evidence type="ECO:0008006" key="2">
    <source>
        <dbReference type="Google" id="ProtNLM"/>
    </source>
</evidence>
<evidence type="ECO:0000313" key="1">
    <source>
        <dbReference type="EMBL" id="GEY77914.1"/>
    </source>
</evidence>